<feature type="compositionally biased region" description="Low complexity" evidence="1">
    <location>
        <begin position="1"/>
        <end position="23"/>
    </location>
</feature>
<sequence>MFNPSITPSTPSNPSAPLPTNASLEVNSNDGAGFDPRHIVGQASPHDPNQTVFYHQASRCQYTQQRGTTSSAPPLYNPIGAGSQPLGLVSPSPRPRNVLVNQTPSIQSLGQHDSLDSQQMNRILAPNSSQLSSFDAHQVVQTPSDFNHRTRELTPAEDSFVVLESPTTTIQPGRRDPMFPFGYSSLDAQHSSQSVRLNQSQVSQTSTNGVIPPTGDHHIPSRESSLPPSPSDLWNDAHHENPAAGEQEAANMTLDEPEELMHEMWFKYVVHSRQGVDPARGPAVAKNRAPKIFSHTFKARKFAININNYSFSDLKQDLFERIKWVKVRKETVSFSKRRTLPTLHDIYNKGAEMELTSDEDVKAFFKAVASQPKRTSGIDTLMEDPNKKKLEAEKMLSIGQHQSQARNINDNVETSNSDLAHTTPVDPVDTALAALMLKYSTANNNNSEGWRVYKHNDITKVMPMNFQLLRIWAEHMVKNPSKVTLEVPPEAEGFEWTDLKKPVAMQTPLSPGNGITEQPAKIVPGTISEAQGYDIAVDPYDLDRIRTYATMEEYMAFAGVRVEKHDEVAAILLDHDIDRFNAFLYPEETGLKDLIDMGINRGSAMRLMNCARRFYQYILSEEVNNPKEPFDSSMII</sequence>
<reference evidence="3" key="1">
    <citation type="journal article" date="2011" name="Proc. Natl. Acad. Sci. U.S.A.">
        <title>Obligate biotrophy features unraveled by the genomic analysis of rust fungi.</title>
        <authorList>
            <person name="Duplessis S."/>
            <person name="Cuomo C.A."/>
            <person name="Lin Y.-C."/>
            <person name="Aerts A."/>
            <person name="Tisserant E."/>
            <person name="Veneault-Fourrey C."/>
            <person name="Joly D.L."/>
            <person name="Hacquard S."/>
            <person name="Amselem J."/>
            <person name="Cantarel B.L."/>
            <person name="Chiu R."/>
            <person name="Coutinho P.M."/>
            <person name="Feau N."/>
            <person name="Field M."/>
            <person name="Frey P."/>
            <person name="Gelhaye E."/>
            <person name="Goldberg J."/>
            <person name="Grabherr M.G."/>
            <person name="Kodira C.D."/>
            <person name="Kohler A."/>
            <person name="Kuees U."/>
            <person name="Lindquist E.A."/>
            <person name="Lucas S.M."/>
            <person name="Mago R."/>
            <person name="Mauceli E."/>
            <person name="Morin E."/>
            <person name="Murat C."/>
            <person name="Pangilinan J.L."/>
            <person name="Park R."/>
            <person name="Pearson M."/>
            <person name="Quesneville H."/>
            <person name="Rouhier N."/>
            <person name="Sakthikumar S."/>
            <person name="Salamov A.A."/>
            <person name="Schmutz J."/>
            <person name="Selles B."/>
            <person name="Shapiro H."/>
            <person name="Tanguay P."/>
            <person name="Tuskan G.A."/>
            <person name="Henrissat B."/>
            <person name="Van de Peer Y."/>
            <person name="Rouze P."/>
            <person name="Ellis J.G."/>
            <person name="Dodds P.N."/>
            <person name="Schein J.E."/>
            <person name="Zhong S."/>
            <person name="Hamelin R.C."/>
            <person name="Grigoriev I.V."/>
            <person name="Szabo L.J."/>
            <person name="Martin F."/>
        </authorList>
    </citation>
    <scope>NUCLEOTIDE SEQUENCE [LARGE SCALE GENOMIC DNA]</scope>
    <source>
        <strain evidence="3">98AG31 / pathotype 3-4-7</strain>
    </source>
</reference>
<dbReference type="VEuPathDB" id="FungiDB:MELLADRAFT_114186"/>
<dbReference type="HOGENOM" id="CLU_011746_0_0_1"/>
<name>F4SCI9_MELLP</name>
<proteinExistence type="predicted"/>
<organism evidence="3">
    <name type="scientific">Melampsora larici-populina (strain 98AG31 / pathotype 3-4-7)</name>
    <name type="common">Poplar leaf rust fungus</name>
    <dbReference type="NCBI Taxonomy" id="747676"/>
    <lineage>
        <taxon>Eukaryota</taxon>
        <taxon>Fungi</taxon>
        <taxon>Dikarya</taxon>
        <taxon>Basidiomycota</taxon>
        <taxon>Pucciniomycotina</taxon>
        <taxon>Pucciniomycetes</taxon>
        <taxon>Pucciniales</taxon>
        <taxon>Melampsoraceae</taxon>
        <taxon>Melampsora</taxon>
    </lineage>
</organism>
<dbReference type="RefSeq" id="XP_007419100.1">
    <property type="nucleotide sequence ID" value="XM_007419038.1"/>
</dbReference>
<dbReference type="GeneID" id="18925244"/>
<evidence type="ECO:0000256" key="1">
    <source>
        <dbReference type="SAM" id="MobiDB-lite"/>
    </source>
</evidence>
<dbReference type="EMBL" id="GL883210">
    <property type="protein sequence ID" value="EGF97638.1"/>
    <property type="molecule type" value="Genomic_DNA"/>
</dbReference>
<protein>
    <submittedName>
        <fullName evidence="2">Uncharacterized protein</fullName>
    </submittedName>
</protein>
<dbReference type="KEGG" id="mlr:MELLADRAFT_114186"/>
<dbReference type="InParanoid" id="F4SCI9"/>
<accession>F4SCI9</accession>
<keyword evidence="3" id="KW-1185">Reference proteome</keyword>
<evidence type="ECO:0000313" key="3">
    <source>
        <dbReference type="Proteomes" id="UP000001072"/>
    </source>
</evidence>
<feature type="region of interest" description="Disordered" evidence="1">
    <location>
        <begin position="190"/>
        <end position="239"/>
    </location>
</feature>
<feature type="compositionally biased region" description="Polar residues" evidence="1">
    <location>
        <begin position="190"/>
        <end position="209"/>
    </location>
</feature>
<evidence type="ECO:0000313" key="2">
    <source>
        <dbReference type="EMBL" id="EGF97638.1"/>
    </source>
</evidence>
<feature type="region of interest" description="Disordered" evidence="1">
    <location>
        <begin position="1"/>
        <end position="34"/>
    </location>
</feature>
<dbReference type="AlphaFoldDB" id="F4SCI9"/>
<gene>
    <name evidence="2" type="ORF">MELLADRAFT_114186</name>
</gene>
<dbReference type="Proteomes" id="UP000001072">
    <property type="component" value="Unassembled WGS sequence"/>
</dbReference>